<keyword evidence="4" id="KW-0808">Transferase</keyword>
<evidence type="ECO:0000256" key="13">
    <source>
        <dbReference type="ARBA" id="ARBA00023137"/>
    </source>
</evidence>
<keyword evidence="25" id="KW-1185">Reference proteome</keyword>
<keyword evidence="12 21" id="KW-0472">Membrane</keyword>
<dbReference type="Pfam" id="PF07714">
    <property type="entry name" value="PK_Tyr_Ser-Thr"/>
    <property type="match status" value="1"/>
</dbReference>
<dbReference type="GO" id="GO:0004714">
    <property type="term" value="F:transmembrane receptor protein tyrosine kinase activity"/>
    <property type="evidence" value="ECO:0007669"/>
    <property type="project" value="UniProtKB-EC"/>
</dbReference>
<comment type="function">
    <text evidence="19">Receptor for basic fibroblast growth factor.</text>
</comment>
<dbReference type="PRINTS" id="PR01176">
    <property type="entry name" value="GABABRECEPTR"/>
</dbReference>
<dbReference type="InterPro" id="IPR000719">
    <property type="entry name" value="Prot_kinase_dom"/>
</dbReference>
<evidence type="ECO:0000256" key="12">
    <source>
        <dbReference type="ARBA" id="ARBA00023136"/>
    </source>
</evidence>
<feature type="signal peptide" evidence="22">
    <location>
        <begin position="1"/>
        <end position="24"/>
    </location>
</feature>
<feature type="transmembrane region" description="Helical" evidence="21">
    <location>
        <begin position="837"/>
        <end position="861"/>
    </location>
</feature>
<evidence type="ECO:0000256" key="7">
    <source>
        <dbReference type="ARBA" id="ARBA00022737"/>
    </source>
</evidence>
<evidence type="ECO:0000256" key="3">
    <source>
        <dbReference type="ARBA" id="ARBA00022553"/>
    </source>
</evidence>
<dbReference type="Gene3D" id="1.10.510.10">
    <property type="entry name" value="Transferase(Phosphotransferase) domain 1"/>
    <property type="match status" value="1"/>
</dbReference>
<keyword evidence="15" id="KW-0675">Receptor</keyword>
<dbReference type="InterPro" id="IPR050122">
    <property type="entry name" value="RTK"/>
</dbReference>
<dbReference type="PANTHER" id="PTHR24416">
    <property type="entry name" value="TYROSINE-PROTEIN KINASE RECEPTOR"/>
    <property type="match status" value="1"/>
</dbReference>
<evidence type="ECO:0000256" key="14">
    <source>
        <dbReference type="ARBA" id="ARBA00023157"/>
    </source>
</evidence>
<dbReference type="InterPro" id="IPR017441">
    <property type="entry name" value="Protein_kinase_ATP_BS"/>
</dbReference>
<keyword evidence="7" id="KW-0677">Repeat</keyword>
<keyword evidence="6 22" id="KW-0732">Signal</keyword>
<dbReference type="PROSITE" id="PS00107">
    <property type="entry name" value="PROTEIN_KINASE_ATP"/>
    <property type="match status" value="1"/>
</dbReference>
<name>A0A8W8KHU6_MAGGI</name>
<dbReference type="SUPFAM" id="SSF53850">
    <property type="entry name" value="Periplasmic binding protein-like II"/>
    <property type="match status" value="1"/>
</dbReference>
<dbReference type="EnsemblMetazoa" id="G23213.3">
    <property type="protein sequence ID" value="G23213.3:cds"/>
    <property type="gene ID" value="G23213"/>
</dbReference>
<dbReference type="Gene3D" id="3.30.200.20">
    <property type="entry name" value="Phosphorylase Kinase, domain 1"/>
    <property type="match status" value="1"/>
</dbReference>
<evidence type="ECO:0000256" key="11">
    <source>
        <dbReference type="ARBA" id="ARBA00022989"/>
    </source>
</evidence>
<keyword evidence="13" id="KW-0829">Tyrosine-protein kinase</keyword>
<protein>
    <recommendedName>
        <fullName evidence="2">receptor protein-tyrosine kinase</fullName>
        <ecNumber evidence="2">2.7.10.1</ecNumber>
    </recommendedName>
</protein>
<keyword evidence="8 20" id="KW-0547">Nucleotide-binding</keyword>
<dbReference type="InterPro" id="IPR001828">
    <property type="entry name" value="ANF_lig-bd_rcpt"/>
</dbReference>
<keyword evidence="5 21" id="KW-0812">Transmembrane</keyword>
<feature type="domain" description="Protein kinase" evidence="23">
    <location>
        <begin position="901"/>
        <end position="1173"/>
    </location>
</feature>
<feature type="chain" id="PRO_5036476524" description="receptor protein-tyrosine kinase" evidence="22">
    <location>
        <begin position="25"/>
        <end position="1345"/>
    </location>
</feature>
<dbReference type="CDD" id="cd00192">
    <property type="entry name" value="PTKc"/>
    <property type="match status" value="1"/>
</dbReference>
<evidence type="ECO:0000256" key="4">
    <source>
        <dbReference type="ARBA" id="ARBA00022679"/>
    </source>
</evidence>
<feature type="binding site" evidence="20">
    <location>
        <position position="933"/>
    </location>
    <ligand>
        <name>ATP</name>
        <dbReference type="ChEBI" id="CHEBI:30616"/>
    </ligand>
</feature>
<dbReference type="FunFam" id="1.10.510.10:FF:001227">
    <property type="entry name" value="Tyrosine-protein kinase receptor"/>
    <property type="match status" value="1"/>
</dbReference>
<keyword evidence="10 20" id="KW-0067">ATP-binding</keyword>
<dbReference type="Proteomes" id="UP000005408">
    <property type="component" value="Unassembled WGS sequence"/>
</dbReference>
<dbReference type="FunFam" id="3.30.200.20:FF:000593">
    <property type="entry name" value="Predicted protein"/>
    <property type="match status" value="1"/>
</dbReference>
<proteinExistence type="predicted"/>
<evidence type="ECO:0000313" key="25">
    <source>
        <dbReference type="Proteomes" id="UP000005408"/>
    </source>
</evidence>
<evidence type="ECO:0000256" key="17">
    <source>
        <dbReference type="ARBA" id="ARBA00023319"/>
    </source>
</evidence>
<dbReference type="CDD" id="cd06366">
    <property type="entry name" value="PBP1_GABAb_receptor"/>
    <property type="match status" value="1"/>
</dbReference>
<reference evidence="24" key="1">
    <citation type="submission" date="2022-08" db="UniProtKB">
        <authorList>
            <consortium name="EnsemblMetazoa"/>
        </authorList>
    </citation>
    <scope>IDENTIFICATION</scope>
    <source>
        <strain evidence="24">05x7-T-G4-1.051#20</strain>
    </source>
</reference>
<keyword evidence="3" id="KW-0597">Phosphoprotein</keyword>
<dbReference type="GO" id="GO:0005524">
    <property type="term" value="F:ATP binding"/>
    <property type="evidence" value="ECO:0007669"/>
    <property type="project" value="UniProtKB-UniRule"/>
</dbReference>
<dbReference type="PRINTS" id="PR00109">
    <property type="entry name" value="TYRKINASE"/>
</dbReference>
<dbReference type="GO" id="GO:0007169">
    <property type="term" value="P:cell surface receptor protein tyrosine kinase signaling pathway"/>
    <property type="evidence" value="ECO:0007669"/>
    <property type="project" value="TreeGrafter"/>
</dbReference>
<evidence type="ECO:0000256" key="15">
    <source>
        <dbReference type="ARBA" id="ARBA00023170"/>
    </source>
</evidence>
<dbReference type="EC" id="2.7.10.1" evidence="2"/>
<evidence type="ECO:0000256" key="20">
    <source>
        <dbReference type="PROSITE-ProRule" id="PRU10141"/>
    </source>
</evidence>
<keyword evidence="11 21" id="KW-1133">Transmembrane helix</keyword>
<dbReference type="SUPFAM" id="SSF56112">
    <property type="entry name" value="Protein kinase-like (PK-like)"/>
    <property type="match status" value="1"/>
</dbReference>
<evidence type="ECO:0000256" key="19">
    <source>
        <dbReference type="ARBA" id="ARBA00056965"/>
    </source>
</evidence>
<evidence type="ECO:0000256" key="8">
    <source>
        <dbReference type="ARBA" id="ARBA00022741"/>
    </source>
</evidence>
<dbReference type="PROSITE" id="PS00109">
    <property type="entry name" value="PROTEIN_KINASE_TYR"/>
    <property type="match status" value="1"/>
</dbReference>
<evidence type="ECO:0000256" key="5">
    <source>
        <dbReference type="ARBA" id="ARBA00022692"/>
    </source>
</evidence>
<dbReference type="GO" id="GO:0005886">
    <property type="term" value="C:plasma membrane"/>
    <property type="evidence" value="ECO:0007669"/>
    <property type="project" value="TreeGrafter"/>
</dbReference>
<dbReference type="InterPro" id="IPR020635">
    <property type="entry name" value="Tyr_kinase_cat_dom"/>
</dbReference>
<dbReference type="Gene3D" id="3.40.50.2300">
    <property type="match status" value="2"/>
</dbReference>
<dbReference type="InterPro" id="IPR008266">
    <property type="entry name" value="Tyr_kinase_AS"/>
</dbReference>
<dbReference type="Pfam" id="PF01094">
    <property type="entry name" value="ANF_receptor"/>
    <property type="match status" value="1"/>
</dbReference>
<dbReference type="SUPFAM" id="SSF53822">
    <property type="entry name" value="Periplasmic binding protein-like I"/>
    <property type="match status" value="1"/>
</dbReference>
<dbReference type="GO" id="GO:0043235">
    <property type="term" value="C:receptor complex"/>
    <property type="evidence" value="ECO:0007669"/>
    <property type="project" value="TreeGrafter"/>
</dbReference>
<evidence type="ECO:0000256" key="21">
    <source>
        <dbReference type="SAM" id="Phobius"/>
    </source>
</evidence>
<evidence type="ECO:0000313" key="24">
    <source>
        <dbReference type="EnsemblMetazoa" id="G23213.3:cds"/>
    </source>
</evidence>
<evidence type="ECO:0000256" key="10">
    <source>
        <dbReference type="ARBA" id="ARBA00022840"/>
    </source>
</evidence>
<dbReference type="OMA" id="VSCEVAI"/>
<sequence length="1345" mass="152508">MAPVLSVCLWVVLCATCIPTPAHSECLNTSAVVQKRQFYFNAKTLTIMLESSGRISHDITNNVLKILLEEVVGYSRVEVQQEHGQSYNASLILNRLQGCSDCTSSGTHIVPKSMVNIEVPVTSKLNTWKWTTPGYVVDLGRLGPSARLGIFMPQYTVEELWEQEVITDHWRSLFLDRFIEKFSFKSSFSALVNLTLSSDISDNPQHFCETGCHGGLYYGPGCSNQHQNCSVLFSTYPEYDRYILKPLIEKLNLPLIVAWIGENFIPFISDLLQRQQPVLFFDFDPSPLTSTYNLTSLHLIACDPSEDPVTTGCEFRERTYEKFVWNKIYVNTPEAAHVISKLGFSAHQYQALLQAYSKKPYAEKVACDWLKDNEVIWRSWIPPNLSHKPRIFLLGMFPLENGLWNQPGLKAAAELAISRVNQDKAVLPKYDLQILYINSQCKADVAMKEFIKYVQNDKMGPIVGVLGPACSDEAEPIASLSKHFNMLTVSYGADSSSLSDRVTYPYFFRTIPHAGLHKYIYQQMFSQMGWEQIGALAEDTQDFPAYHVTLQDYFKLHGINMVVKQNLKAVGSHTDLTQVFADLRSANIKIIIADFFPSTARVVMCEAYKQRMTAHEGYVWFLPGWYEHDWWDVDHHNKKENRHDVVPCDTAMLRYAVDGHFMLSKAFSGSIKSLVIGNLTVGRYKQLYTEKIGQEKTTPSSFASFVYDAVWVYALALNTLLESDPIAVKHLHSDENTRHLVENIGRVHFPGASGDVHFEGSDRFSNIDVMQFFHNGTCVIGSYNPITKGNQGQLILDRSKIKWLTPGGKAPNDGQKGVNKRCVIENFRNFFGVNCEMAIVIANVLGFAFLFFVVLIIIFFIKCRYDVKMRSTHDHMKELGLMPDFIKCFTLDEWEIPRDKVVLNRKLGEGAFGTVFGGEAYQDNELWVAVAVKTLKPNSRLEEKIDFFSEADVMKRFHHPNIVQLLGVCTRGEPFMAVMEFHLYGDLKTYLLSRRNLVGLECKEADEIRPERLTMMALDIACGLRYIHDLKYVHRDLACRNCMVHSSGRVKIGDFGMTRPIIESEYYRFTKKGMLPVRWMSPESLSDGLFTAKSDMWSYGVLLFEIVTFGSFPYQGLSNSQVVEYVKAGSRLMLPRQCSEDLCTFIYSCLAYEPCDRPDAGEVIDQLLKHPDFLLPCLDAPTTSVEDTDDTELLTSSQQNTISKSHSLNLTTLLNRLSTASNDGKRLSGASQGGKVQNKYSIKTFVPAILGRPRSNSISSPQPSQKNHEYFEIHDESPSNTLEKPHRHSLEIQREHTQLDPSISLMDNYPTAGERADATSDYFSDNSKEIVQNLTFEFCQTITSL</sequence>
<dbReference type="PRINTS" id="PR01177">
    <property type="entry name" value="GABAB1RECPTR"/>
</dbReference>
<keyword evidence="17" id="KW-0393">Immunoglobulin domain</keyword>
<evidence type="ECO:0000256" key="1">
    <source>
        <dbReference type="ARBA" id="ARBA00004167"/>
    </source>
</evidence>
<evidence type="ECO:0000259" key="23">
    <source>
        <dbReference type="PROSITE" id="PS50011"/>
    </source>
</evidence>
<organism evidence="24 25">
    <name type="scientific">Magallana gigas</name>
    <name type="common">Pacific oyster</name>
    <name type="synonym">Crassostrea gigas</name>
    <dbReference type="NCBI Taxonomy" id="29159"/>
    <lineage>
        <taxon>Eukaryota</taxon>
        <taxon>Metazoa</taxon>
        <taxon>Spiralia</taxon>
        <taxon>Lophotrochozoa</taxon>
        <taxon>Mollusca</taxon>
        <taxon>Bivalvia</taxon>
        <taxon>Autobranchia</taxon>
        <taxon>Pteriomorphia</taxon>
        <taxon>Ostreida</taxon>
        <taxon>Ostreoidea</taxon>
        <taxon>Ostreidae</taxon>
        <taxon>Magallana</taxon>
    </lineage>
</organism>
<dbReference type="PROSITE" id="PS50011">
    <property type="entry name" value="PROTEIN_KINASE_DOM"/>
    <property type="match status" value="1"/>
</dbReference>
<dbReference type="OrthoDB" id="73209at2759"/>
<comment type="subcellular location">
    <subcellularLocation>
        <location evidence="1">Membrane</location>
        <topology evidence="1">Single-pass membrane protein</topology>
    </subcellularLocation>
</comment>
<evidence type="ECO:0000256" key="2">
    <source>
        <dbReference type="ARBA" id="ARBA00011902"/>
    </source>
</evidence>
<evidence type="ECO:0000256" key="16">
    <source>
        <dbReference type="ARBA" id="ARBA00023180"/>
    </source>
</evidence>
<dbReference type="SMART" id="SM00219">
    <property type="entry name" value="TyrKc"/>
    <property type="match status" value="1"/>
</dbReference>
<dbReference type="PANTHER" id="PTHR24416:SF489">
    <property type="entry name" value="PROTEIN KINASE DOMAIN-CONTAINING PROTEIN"/>
    <property type="match status" value="1"/>
</dbReference>
<keyword evidence="14" id="KW-1015">Disulfide bond</keyword>
<comment type="catalytic activity">
    <reaction evidence="18">
        <text>L-tyrosyl-[protein] + ATP = O-phospho-L-tyrosyl-[protein] + ADP + H(+)</text>
        <dbReference type="Rhea" id="RHEA:10596"/>
        <dbReference type="Rhea" id="RHEA-COMP:10136"/>
        <dbReference type="Rhea" id="RHEA-COMP:20101"/>
        <dbReference type="ChEBI" id="CHEBI:15378"/>
        <dbReference type="ChEBI" id="CHEBI:30616"/>
        <dbReference type="ChEBI" id="CHEBI:46858"/>
        <dbReference type="ChEBI" id="CHEBI:61978"/>
        <dbReference type="ChEBI" id="CHEBI:456216"/>
        <dbReference type="EC" id="2.7.10.1"/>
    </reaction>
</comment>
<evidence type="ECO:0000256" key="22">
    <source>
        <dbReference type="SAM" id="SignalP"/>
    </source>
</evidence>
<dbReference type="InterPro" id="IPR001245">
    <property type="entry name" value="Ser-Thr/Tyr_kinase_cat_dom"/>
</dbReference>
<accession>A0A8W8KHU6</accession>
<keyword evidence="16" id="KW-0325">Glycoprotein</keyword>
<evidence type="ECO:0000256" key="6">
    <source>
        <dbReference type="ARBA" id="ARBA00022729"/>
    </source>
</evidence>
<dbReference type="InterPro" id="IPR028082">
    <property type="entry name" value="Peripla_BP_I"/>
</dbReference>
<evidence type="ECO:0000256" key="9">
    <source>
        <dbReference type="ARBA" id="ARBA00022777"/>
    </source>
</evidence>
<keyword evidence="9" id="KW-0418">Kinase</keyword>
<evidence type="ECO:0000256" key="18">
    <source>
        <dbReference type="ARBA" id="ARBA00051243"/>
    </source>
</evidence>
<dbReference type="InterPro" id="IPR011009">
    <property type="entry name" value="Kinase-like_dom_sf"/>
</dbReference>